<dbReference type="InterPro" id="IPR034122">
    <property type="entry name" value="Retropepsin-like_bacterial"/>
</dbReference>
<reference evidence="1 2" key="1">
    <citation type="journal article" date="2011" name="J. Bacteriol.">
        <title>Complete genome sequence of Polymorphum gilvum SL003B-26A1T, a crude oil-degrading bacterium from oil-polluted saline soil.</title>
        <authorList>
            <person name="Li S.G."/>
            <person name="Tang Y.Q."/>
            <person name="Nie Y."/>
            <person name="Cai M."/>
            <person name="Wu X.L."/>
        </authorList>
    </citation>
    <scope>NUCLEOTIDE SEQUENCE [LARGE SCALE GENOMIC DNA]</scope>
    <source>
        <strain evidence="2">LMG 25793 / CGMCC 1.9160 / SL003B-26A1</strain>
    </source>
</reference>
<gene>
    <name evidence="1" type="ordered locus">SL003B_3677</name>
</gene>
<dbReference type="HOGENOM" id="CLU_099411_3_0_5"/>
<evidence type="ECO:0000313" key="1">
    <source>
        <dbReference type="EMBL" id="ADZ72098.1"/>
    </source>
</evidence>
<protein>
    <submittedName>
        <fullName evidence="1">Retroviral aspartyl protease domain protein</fullName>
    </submittedName>
</protein>
<keyword evidence="1" id="KW-0645">Protease</keyword>
<sequence length="166" mass="17817">MVRYLVILVVLVALAPFAPGLLQDWVETAQTTAAEQERNQKAGRRVHRIAMADNGHYLAQAELNGKDVTLLVDTGASVVALPEAVARRIGIHPRRDDYTVGVSTANGSIAAAPVTVRELKLGAIRLKDVSAVVIRDDALSVPLLGMSVLGRLQRFDISGDTMVLVQ</sequence>
<dbReference type="Proteomes" id="UP000008130">
    <property type="component" value="Chromosome"/>
</dbReference>
<dbReference type="eggNOG" id="COG3577">
    <property type="taxonomic scope" value="Bacteria"/>
</dbReference>
<keyword evidence="2" id="KW-1185">Reference proteome</keyword>
<dbReference type="Gene3D" id="2.40.70.10">
    <property type="entry name" value="Acid Proteases"/>
    <property type="match status" value="1"/>
</dbReference>
<dbReference type="STRING" id="991905.SL003B_3677"/>
<dbReference type="InterPro" id="IPR001969">
    <property type="entry name" value="Aspartic_peptidase_AS"/>
</dbReference>
<accession>F2J2S4</accession>
<organism evidence="1 2">
    <name type="scientific">Polymorphum gilvum (strain LMG 25793 / CGMCC 1.9160 / SL003B-26A1)</name>
    <dbReference type="NCBI Taxonomy" id="991905"/>
    <lineage>
        <taxon>Bacteria</taxon>
        <taxon>Pseudomonadati</taxon>
        <taxon>Pseudomonadota</taxon>
        <taxon>Alphaproteobacteria</taxon>
        <taxon>Rhodobacterales</taxon>
        <taxon>Paracoccaceae</taxon>
        <taxon>Polymorphum</taxon>
    </lineage>
</organism>
<keyword evidence="1" id="KW-0378">Hydrolase</keyword>
<dbReference type="KEGG" id="pgv:SL003B_3677"/>
<dbReference type="GO" id="GO:0006508">
    <property type="term" value="P:proteolysis"/>
    <property type="evidence" value="ECO:0007669"/>
    <property type="project" value="UniProtKB-KW"/>
</dbReference>
<dbReference type="RefSeq" id="WP_013654407.1">
    <property type="nucleotide sequence ID" value="NC_015259.1"/>
</dbReference>
<dbReference type="InterPro" id="IPR011969">
    <property type="entry name" value="Clan_AA_Asp_peptidase_C"/>
</dbReference>
<dbReference type="AlphaFoldDB" id="F2J2S4"/>
<dbReference type="PROSITE" id="PS00141">
    <property type="entry name" value="ASP_PROTEASE"/>
    <property type="match status" value="1"/>
</dbReference>
<dbReference type="CDD" id="cd05483">
    <property type="entry name" value="retropepsin_like_bacteria"/>
    <property type="match status" value="1"/>
</dbReference>
<dbReference type="Pfam" id="PF13975">
    <property type="entry name" value="gag-asp_proteas"/>
    <property type="match status" value="1"/>
</dbReference>
<proteinExistence type="predicted"/>
<dbReference type="InterPro" id="IPR021109">
    <property type="entry name" value="Peptidase_aspartic_dom_sf"/>
</dbReference>
<name>F2J2S4_POLGS</name>
<dbReference type="OrthoDB" id="7595324at2"/>
<dbReference type="SUPFAM" id="SSF50630">
    <property type="entry name" value="Acid proteases"/>
    <property type="match status" value="1"/>
</dbReference>
<dbReference type="EMBL" id="CP002568">
    <property type="protein sequence ID" value="ADZ72098.1"/>
    <property type="molecule type" value="Genomic_DNA"/>
</dbReference>
<dbReference type="GO" id="GO:0004190">
    <property type="term" value="F:aspartic-type endopeptidase activity"/>
    <property type="evidence" value="ECO:0007669"/>
    <property type="project" value="InterPro"/>
</dbReference>
<evidence type="ECO:0000313" key="2">
    <source>
        <dbReference type="Proteomes" id="UP000008130"/>
    </source>
</evidence>
<dbReference type="NCBIfam" id="TIGR02281">
    <property type="entry name" value="clan_AA_DTGA"/>
    <property type="match status" value="1"/>
</dbReference>